<dbReference type="InterPro" id="IPR051258">
    <property type="entry name" value="Diverse_Substrate_Transporter"/>
</dbReference>
<evidence type="ECO:0000259" key="8">
    <source>
        <dbReference type="Pfam" id="PF00892"/>
    </source>
</evidence>
<feature type="transmembrane region" description="Helical" evidence="7">
    <location>
        <begin position="110"/>
        <end position="130"/>
    </location>
</feature>
<dbReference type="GO" id="GO:0005886">
    <property type="term" value="C:plasma membrane"/>
    <property type="evidence" value="ECO:0007669"/>
    <property type="project" value="UniProtKB-SubCell"/>
</dbReference>
<proteinExistence type="inferred from homology"/>
<dbReference type="RefSeq" id="WP_013132221.1">
    <property type="nucleotide sequence ID" value="NC_014165.1"/>
</dbReference>
<gene>
    <name evidence="9" type="ordered locus">Tbis_1976</name>
</gene>
<dbReference type="STRING" id="469371.Tbis_1976"/>
<evidence type="ECO:0000256" key="3">
    <source>
        <dbReference type="ARBA" id="ARBA00022475"/>
    </source>
</evidence>
<dbReference type="Pfam" id="PF00892">
    <property type="entry name" value="EamA"/>
    <property type="match status" value="1"/>
</dbReference>
<evidence type="ECO:0000256" key="7">
    <source>
        <dbReference type="SAM" id="Phobius"/>
    </source>
</evidence>
<protein>
    <recommendedName>
        <fullName evidence="8">EamA domain-containing protein</fullName>
    </recommendedName>
</protein>
<dbReference type="SUPFAM" id="SSF103481">
    <property type="entry name" value="Multidrug resistance efflux transporter EmrE"/>
    <property type="match status" value="1"/>
</dbReference>
<dbReference type="PANTHER" id="PTHR42920">
    <property type="entry name" value="OS03G0707200 PROTEIN-RELATED"/>
    <property type="match status" value="1"/>
</dbReference>
<dbReference type="OrthoDB" id="9815120at2"/>
<feature type="transmembrane region" description="Helical" evidence="7">
    <location>
        <begin position="57"/>
        <end position="74"/>
    </location>
</feature>
<keyword evidence="5 7" id="KW-1133">Transmembrane helix</keyword>
<keyword evidence="4 7" id="KW-0812">Transmembrane</keyword>
<dbReference type="InterPro" id="IPR000620">
    <property type="entry name" value="EamA_dom"/>
</dbReference>
<dbReference type="EMBL" id="CP001874">
    <property type="protein sequence ID" value="ADG88688.1"/>
    <property type="molecule type" value="Genomic_DNA"/>
</dbReference>
<keyword evidence="10" id="KW-1185">Reference proteome</keyword>
<evidence type="ECO:0000256" key="4">
    <source>
        <dbReference type="ARBA" id="ARBA00022692"/>
    </source>
</evidence>
<comment type="similarity">
    <text evidence="2">Belongs to the EamA transporter family.</text>
</comment>
<feature type="transmembrane region" description="Helical" evidence="7">
    <location>
        <begin position="137"/>
        <end position="153"/>
    </location>
</feature>
<dbReference type="eggNOG" id="COG5006">
    <property type="taxonomic scope" value="Bacteria"/>
</dbReference>
<name>D6Y1T2_THEBD</name>
<dbReference type="InterPro" id="IPR037185">
    <property type="entry name" value="EmrE-like"/>
</dbReference>
<accession>D6Y1T2</accession>
<dbReference type="KEGG" id="tbi:Tbis_1976"/>
<organism evidence="9 10">
    <name type="scientific">Thermobispora bispora (strain ATCC 19993 / DSM 43833 / CBS 139.67 / JCM 10125 / KCTC 9307 / NBRC 14880 / R51)</name>
    <dbReference type="NCBI Taxonomy" id="469371"/>
    <lineage>
        <taxon>Bacteria</taxon>
        <taxon>Bacillati</taxon>
        <taxon>Actinomycetota</taxon>
        <taxon>Actinomycetes</taxon>
        <taxon>Streptosporangiales</taxon>
        <taxon>Streptosporangiaceae</taxon>
        <taxon>Thermobispora</taxon>
    </lineage>
</organism>
<feature type="transmembrane region" description="Helical" evidence="7">
    <location>
        <begin position="159"/>
        <end position="179"/>
    </location>
</feature>
<evidence type="ECO:0000256" key="1">
    <source>
        <dbReference type="ARBA" id="ARBA00004651"/>
    </source>
</evidence>
<keyword evidence="3" id="KW-1003">Cell membrane</keyword>
<feature type="transmembrane region" description="Helical" evidence="7">
    <location>
        <begin position="191"/>
        <end position="209"/>
    </location>
</feature>
<reference evidence="9 10" key="1">
    <citation type="submission" date="2010-01" db="EMBL/GenBank/DDBJ databases">
        <title>The complete genome of Thermobispora bispora DSM 43833.</title>
        <authorList>
            <consortium name="US DOE Joint Genome Institute (JGI-PGF)"/>
            <person name="Lucas S."/>
            <person name="Copeland A."/>
            <person name="Lapidus A."/>
            <person name="Glavina del Rio T."/>
            <person name="Dalin E."/>
            <person name="Tice H."/>
            <person name="Bruce D."/>
            <person name="Goodwin L."/>
            <person name="Pitluck S."/>
            <person name="Kyrpides N."/>
            <person name="Mavromatis K."/>
            <person name="Ivanova N."/>
            <person name="Mikhailova N."/>
            <person name="Chertkov O."/>
            <person name="Brettin T."/>
            <person name="Detter J.C."/>
            <person name="Han C."/>
            <person name="Larimer F."/>
            <person name="Land M."/>
            <person name="Hauser L."/>
            <person name="Markowitz V."/>
            <person name="Cheng J.-F."/>
            <person name="Hugenholtz P."/>
            <person name="Woyke T."/>
            <person name="Wu D."/>
            <person name="Jando M."/>
            <person name="Schneider S."/>
            <person name="Klenk H.-P."/>
            <person name="Eisen J.A."/>
        </authorList>
    </citation>
    <scope>NUCLEOTIDE SEQUENCE [LARGE SCALE GENOMIC DNA]</scope>
    <source>
        <strain evidence="10">ATCC 19993 / DSM 43833 / CBS 139.67 / JCM 10125 / KCTC 9307 / NBRC 14880 / R51</strain>
    </source>
</reference>
<keyword evidence="6 7" id="KW-0472">Membrane</keyword>
<dbReference type="PANTHER" id="PTHR42920:SF5">
    <property type="entry name" value="EAMA DOMAIN-CONTAINING PROTEIN"/>
    <property type="match status" value="1"/>
</dbReference>
<feature type="transmembrane region" description="Helical" evidence="7">
    <location>
        <begin position="21"/>
        <end position="45"/>
    </location>
</feature>
<evidence type="ECO:0000256" key="6">
    <source>
        <dbReference type="ARBA" id="ARBA00023136"/>
    </source>
</evidence>
<feature type="transmembrane region" description="Helical" evidence="7">
    <location>
        <begin position="251"/>
        <end position="271"/>
    </location>
</feature>
<dbReference type="Proteomes" id="UP000006640">
    <property type="component" value="Chromosome"/>
</dbReference>
<feature type="transmembrane region" description="Helical" evidence="7">
    <location>
        <begin position="86"/>
        <end position="104"/>
    </location>
</feature>
<evidence type="ECO:0000256" key="2">
    <source>
        <dbReference type="ARBA" id="ARBA00007362"/>
    </source>
</evidence>
<evidence type="ECO:0000313" key="9">
    <source>
        <dbReference type="EMBL" id="ADG88688.1"/>
    </source>
</evidence>
<feature type="domain" description="EamA" evidence="8">
    <location>
        <begin position="161"/>
        <end position="292"/>
    </location>
</feature>
<feature type="transmembrane region" description="Helical" evidence="7">
    <location>
        <begin position="221"/>
        <end position="239"/>
    </location>
</feature>
<evidence type="ECO:0000256" key="5">
    <source>
        <dbReference type="ARBA" id="ARBA00022989"/>
    </source>
</evidence>
<dbReference type="AlphaFoldDB" id="D6Y1T2"/>
<sequence>MAAEPLPQPAQPYPARARETAALRAVPPPVLILLAVFSVQLGAGIAKHLFAQLPPDGVVFLRVATGALILAAVARPRLRGLSRSDLAVGVAFGLSLGLMNWSIYQALARLPLGIAVAVEFIGPLALAVVGSRRRLDLLWVVLAGTGVALLAPWDQGVTSWSGIGFAALAGAFWAAYIVLSAATGARFPGSGGLSFAMIVAAITLMPLGVASGGSDLLRPELLLLGAGVGLLSSVIPYTLELEALRRISKRVFGILMSLEPAVAALVGLVVLGEVLNAREWAAIGCVIVASIGATRSEK</sequence>
<dbReference type="HOGENOM" id="CLU_057295_0_2_11"/>
<evidence type="ECO:0000313" key="10">
    <source>
        <dbReference type="Proteomes" id="UP000006640"/>
    </source>
</evidence>
<comment type="subcellular location">
    <subcellularLocation>
        <location evidence="1">Cell membrane</location>
        <topology evidence="1">Multi-pass membrane protein</topology>
    </subcellularLocation>
</comment>